<feature type="region of interest" description="Disordered" evidence="1">
    <location>
        <begin position="61"/>
        <end position="88"/>
    </location>
</feature>
<evidence type="ECO:0000313" key="3">
    <source>
        <dbReference type="Proteomes" id="UP000002534"/>
    </source>
</evidence>
<dbReference type="EMBL" id="CP000142">
    <property type="protein sequence ID" value="ABI81974.1"/>
    <property type="molecule type" value="Genomic_DNA"/>
</dbReference>
<dbReference type="Proteomes" id="UP000002534">
    <property type="component" value="Chromosome"/>
</dbReference>
<accession>Q0C6G4</accession>
<proteinExistence type="predicted"/>
<reference evidence="3" key="1">
    <citation type="submission" date="2005-10" db="EMBL/GenBank/DDBJ databases">
        <title>Complete sequence of Pelobacter carbinolicus DSM 2380.</title>
        <authorList>
            <person name="Copeland A."/>
            <person name="Lucas S."/>
            <person name="Lapidus A."/>
            <person name="Barry K."/>
            <person name="Detter J.C."/>
            <person name="Glavina T."/>
            <person name="Hammon N."/>
            <person name="Israni S."/>
            <person name="Pitluck S."/>
            <person name="Chertkov O."/>
            <person name="Schmutz J."/>
            <person name="Larimer F."/>
            <person name="Land M."/>
            <person name="Kyrpides N."/>
            <person name="Ivanova N."/>
            <person name="Richardson P."/>
        </authorList>
    </citation>
    <scope>NUCLEOTIDE SEQUENCE [LARGE SCALE GENOMIC DNA]</scope>
    <source>
        <strain evidence="3">DSM 2380 / NBRC 103641 / GraBd1</strain>
    </source>
</reference>
<dbReference type="HOGENOM" id="CLU_2466273_0_0_7"/>
<dbReference type="KEGG" id="pca:Pcar_3359"/>
<name>Q0C6G4_SYNC1</name>
<keyword evidence="3" id="KW-1185">Reference proteome</keyword>
<gene>
    <name evidence="2" type="ordered locus">Pcar_3359</name>
</gene>
<reference evidence="2 3" key="2">
    <citation type="journal article" date="2012" name="BMC Genomics">
        <title>The genome of Pelobacter carbinolicus reveals surprising metabolic capabilities and physiological features.</title>
        <authorList>
            <person name="Aklujkar M."/>
            <person name="Haveman S.A."/>
            <person name="Didonato R.Jr."/>
            <person name="Chertkov O."/>
            <person name="Han C.S."/>
            <person name="Land M.L."/>
            <person name="Brown P."/>
            <person name="Lovley D.R."/>
        </authorList>
    </citation>
    <scope>NUCLEOTIDE SEQUENCE [LARGE SCALE GENOMIC DNA]</scope>
    <source>
        <strain evidence="3">DSM 2380 / NBRC 103641 / GraBd1</strain>
    </source>
</reference>
<dbReference type="AlphaFoldDB" id="Q0C6G4"/>
<feature type="compositionally biased region" description="Polar residues" evidence="1">
    <location>
        <begin position="75"/>
        <end position="88"/>
    </location>
</feature>
<organism evidence="2 3">
    <name type="scientific">Syntrophotalea carbinolica (strain DSM 2380 / NBRC 103641 / GraBd1)</name>
    <name type="common">Pelobacter carbinolicus</name>
    <dbReference type="NCBI Taxonomy" id="338963"/>
    <lineage>
        <taxon>Bacteria</taxon>
        <taxon>Pseudomonadati</taxon>
        <taxon>Thermodesulfobacteriota</taxon>
        <taxon>Desulfuromonadia</taxon>
        <taxon>Desulfuromonadales</taxon>
        <taxon>Syntrophotaleaceae</taxon>
        <taxon>Syntrophotalea</taxon>
    </lineage>
</organism>
<sequence length="88" mass="9974">MEKNNDNQEVVFPNIAIFSASPPFVPVQQRQIRQNIPLRKAPKSDSENTVYTQLTISQKHNSGQQNIYPKKGLSITGNPMTYRVSSRT</sequence>
<dbReference type="STRING" id="338963.Pcar_3359"/>
<evidence type="ECO:0000256" key="1">
    <source>
        <dbReference type="SAM" id="MobiDB-lite"/>
    </source>
</evidence>
<evidence type="ECO:0000313" key="2">
    <source>
        <dbReference type="EMBL" id="ABI81974.1"/>
    </source>
</evidence>
<protein>
    <submittedName>
        <fullName evidence="2">Uncharacterized protein</fullName>
    </submittedName>
</protein>